<dbReference type="AlphaFoldDB" id="A0A1F7HFA4"/>
<gene>
    <name evidence="12" type="ORF">A3F29_04580</name>
</gene>
<dbReference type="SUPFAM" id="SSF52374">
    <property type="entry name" value="Nucleotidylyl transferase"/>
    <property type="match status" value="1"/>
</dbReference>
<evidence type="ECO:0000256" key="5">
    <source>
        <dbReference type="ARBA" id="ARBA00022917"/>
    </source>
</evidence>
<dbReference type="GO" id="GO:0004822">
    <property type="term" value="F:isoleucine-tRNA ligase activity"/>
    <property type="evidence" value="ECO:0007669"/>
    <property type="project" value="UniProtKB-UniRule"/>
</dbReference>
<dbReference type="Pfam" id="PF08264">
    <property type="entry name" value="Anticodon_1"/>
    <property type="match status" value="1"/>
</dbReference>
<evidence type="ECO:0000313" key="12">
    <source>
        <dbReference type="EMBL" id="OGK29949.1"/>
    </source>
</evidence>
<dbReference type="CDD" id="cd07961">
    <property type="entry name" value="Anticodon_Ia_Ile_ABEc"/>
    <property type="match status" value="1"/>
</dbReference>
<evidence type="ECO:0000256" key="2">
    <source>
        <dbReference type="ARBA" id="ARBA00022598"/>
    </source>
</evidence>
<keyword evidence="5" id="KW-0648">Protein biosynthesis</keyword>
<dbReference type="InterPro" id="IPR033709">
    <property type="entry name" value="Anticodon_Ile_ABEc"/>
</dbReference>
<dbReference type="GO" id="GO:0002161">
    <property type="term" value="F:aminoacyl-tRNA deacylase activity"/>
    <property type="evidence" value="ECO:0007669"/>
    <property type="project" value="InterPro"/>
</dbReference>
<dbReference type="GO" id="GO:0000049">
    <property type="term" value="F:tRNA binding"/>
    <property type="evidence" value="ECO:0007669"/>
    <property type="project" value="InterPro"/>
</dbReference>
<comment type="catalytic activity">
    <reaction evidence="8">
        <text>tRNA(Ile) + L-isoleucine + ATP = L-isoleucyl-tRNA(Ile) + AMP + diphosphate</text>
        <dbReference type="Rhea" id="RHEA:11060"/>
        <dbReference type="Rhea" id="RHEA-COMP:9666"/>
        <dbReference type="Rhea" id="RHEA-COMP:9695"/>
        <dbReference type="ChEBI" id="CHEBI:30616"/>
        <dbReference type="ChEBI" id="CHEBI:33019"/>
        <dbReference type="ChEBI" id="CHEBI:58045"/>
        <dbReference type="ChEBI" id="CHEBI:78442"/>
        <dbReference type="ChEBI" id="CHEBI:78528"/>
        <dbReference type="ChEBI" id="CHEBI:456215"/>
        <dbReference type="EC" id="6.1.1.5"/>
    </reaction>
</comment>
<dbReference type="Gene3D" id="1.10.730.10">
    <property type="entry name" value="Isoleucyl-tRNA Synthetase, Domain 1"/>
    <property type="match status" value="1"/>
</dbReference>
<evidence type="ECO:0000256" key="4">
    <source>
        <dbReference type="ARBA" id="ARBA00022840"/>
    </source>
</evidence>
<dbReference type="InterPro" id="IPR009008">
    <property type="entry name" value="Val/Leu/Ile-tRNA-synth_edit"/>
</dbReference>
<dbReference type="EMBL" id="MFZV01000055">
    <property type="protein sequence ID" value="OGK29949.1"/>
    <property type="molecule type" value="Genomic_DNA"/>
</dbReference>
<proteinExistence type="predicted"/>
<evidence type="ECO:0000256" key="3">
    <source>
        <dbReference type="ARBA" id="ARBA00022741"/>
    </source>
</evidence>
<dbReference type="SUPFAM" id="SSF47323">
    <property type="entry name" value="Anticodon-binding domain of a subclass of class I aminoacyl-tRNA synthetases"/>
    <property type="match status" value="1"/>
</dbReference>
<name>A0A1F7HFA4_9BACT</name>
<dbReference type="GO" id="GO:0005524">
    <property type="term" value="F:ATP binding"/>
    <property type="evidence" value="ECO:0007669"/>
    <property type="project" value="UniProtKB-KW"/>
</dbReference>
<organism evidence="12 13">
    <name type="scientific">Candidatus Roizmanbacteria bacterium RIFCSPHIGHO2_12_FULL_33_9</name>
    <dbReference type="NCBI Taxonomy" id="1802045"/>
    <lineage>
        <taxon>Bacteria</taxon>
        <taxon>Candidatus Roizmaniibacteriota</taxon>
    </lineage>
</organism>
<dbReference type="Proteomes" id="UP000177199">
    <property type="component" value="Unassembled WGS sequence"/>
</dbReference>
<reference evidence="12 13" key="1">
    <citation type="journal article" date="2016" name="Nat. Commun.">
        <title>Thousands of microbial genomes shed light on interconnected biogeochemical processes in an aquifer system.</title>
        <authorList>
            <person name="Anantharaman K."/>
            <person name="Brown C.T."/>
            <person name="Hug L.A."/>
            <person name="Sharon I."/>
            <person name="Castelle C.J."/>
            <person name="Probst A.J."/>
            <person name="Thomas B.C."/>
            <person name="Singh A."/>
            <person name="Wilkins M.J."/>
            <person name="Karaoz U."/>
            <person name="Brodie E.L."/>
            <person name="Williams K.H."/>
            <person name="Hubbard S.S."/>
            <person name="Banfield J.F."/>
        </authorList>
    </citation>
    <scope>NUCLEOTIDE SEQUENCE [LARGE SCALE GENOMIC DNA]</scope>
</reference>
<feature type="domain" description="Aminoacyl-tRNA synthetase class Ia" evidence="10">
    <location>
        <begin position="18"/>
        <end position="627"/>
    </location>
</feature>
<evidence type="ECO:0000256" key="9">
    <source>
        <dbReference type="NCBIfam" id="TIGR00392"/>
    </source>
</evidence>
<comment type="caution">
    <text evidence="12">The sequence shown here is derived from an EMBL/GenBank/DDBJ whole genome shotgun (WGS) entry which is preliminary data.</text>
</comment>
<dbReference type="NCBIfam" id="TIGR00392">
    <property type="entry name" value="ileS"/>
    <property type="match status" value="1"/>
</dbReference>
<dbReference type="Pfam" id="PF00133">
    <property type="entry name" value="tRNA-synt_1"/>
    <property type="match status" value="1"/>
</dbReference>
<evidence type="ECO:0000256" key="6">
    <source>
        <dbReference type="ARBA" id="ARBA00023146"/>
    </source>
</evidence>
<keyword evidence="6" id="KW-0030">Aminoacyl-tRNA synthetase</keyword>
<evidence type="ECO:0000256" key="1">
    <source>
        <dbReference type="ARBA" id="ARBA00013165"/>
    </source>
</evidence>
<keyword evidence="2" id="KW-0436">Ligase</keyword>
<protein>
    <recommendedName>
        <fullName evidence="1 9">Isoleucine--tRNA ligase</fullName>
        <ecNumber evidence="1 9">6.1.1.5</ecNumber>
    </recommendedName>
</protein>
<evidence type="ECO:0000259" key="10">
    <source>
        <dbReference type="Pfam" id="PF00133"/>
    </source>
</evidence>
<dbReference type="PANTHER" id="PTHR42780">
    <property type="entry name" value="SOLEUCYL-TRNA SYNTHETASE"/>
    <property type="match status" value="1"/>
</dbReference>
<evidence type="ECO:0000256" key="8">
    <source>
        <dbReference type="ARBA" id="ARBA00048359"/>
    </source>
</evidence>
<evidence type="ECO:0000256" key="7">
    <source>
        <dbReference type="ARBA" id="ARBA00025217"/>
    </source>
</evidence>
<evidence type="ECO:0000313" key="13">
    <source>
        <dbReference type="Proteomes" id="UP000177199"/>
    </source>
</evidence>
<comment type="function">
    <text evidence="7">Catalyzes the attachment of isoleucine to tRNA(Ile). As IleRS can inadvertently accommodate and process structurally similar amino acids such as valine, to avoid such errors it has two additional distinct tRNA(Ile)-dependent editing activities. One activity is designated as 'pretransfer' editing and involves the hydrolysis of activated Val-AMP. The other activity is designated 'posttransfer' editing and involves deacylation of mischarged Val-tRNA(Ile).</text>
</comment>
<dbReference type="PRINTS" id="PR00984">
    <property type="entry name" value="TRNASYNTHILE"/>
</dbReference>
<dbReference type="Gene3D" id="3.40.50.620">
    <property type="entry name" value="HUPs"/>
    <property type="match status" value="2"/>
</dbReference>
<dbReference type="InterPro" id="IPR023586">
    <property type="entry name" value="Ile-tRNA-ligase_type2"/>
</dbReference>
<keyword evidence="4" id="KW-0067">ATP-binding</keyword>
<dbReference type="SUPFAM" id="SSF50677">
    <property type="entry name" value="ValRS/IleRS/LeuRS editing domain"/>
    <property type="match status" value="1"/>
</dbReference>
<dbReference type="InterPro" id="IPR014729">
    <property type="entry name" value="Rossmann-like_a/b/a_fold"/>
</dbReference>
<dbReference type="GO" id="GO:0005737">
    <property type="term" value="C:cytoplasm"/>
    <property type="evidence" value="ECO:0007669"/>
    <property type="project" value="UniProtKB-UniRule"/>
</dbReference>
<dbReference type="InterPro" id="IPR013155">
    <property type="entry name" value="M/V/L/I-tRNA-synth_anticd-bd"/>
</dbReference>
<dbReference type="PANTHER" id="PTHR42780:SF1">
    <property type="entry name" value="ISOLEUCINE--TRNA LIGASE, CYTOPLASMIC"/>
    <property type="match status" value="1"/>
</dbReference>
<feature type="domain" description="Methionyl/Valyl/Leucyl/Isoleucyl-tRNA synthetase anticodon-binding" evidence="11">
    <location>
        <begin position="678"/>
        <end position="823"/>
    </location>
</feature>
<accession>A0A1F7HFA4</accession>
<dbReference type="EC" id="6.1.1.5" evidence="1 9"/>
<dbReference type="GO" id="GO:0006428">
    <property type="term" value="P:isoleucyl-tRNA aminoacylation"/>
    <property type="evidence" value="ECO:0007669"/>
    <property type="project" value="UniProtKB-UniRule"/>
</dbReference>
<dbReference type="InterPro" id="IPR009080">
    <property type="entry name" value="tRNAsynth_Ia_anticodon-bd"/>
</dbReference>
<dbReference type="InterPro" id="IPR002300">
    <property type="entry name" value="aa-tRNA-synth_Ia"/>
</dbReference>
<dbReference type="InterPro" id="IPR002301">
    <property type="entry name" value="Ile-tRNA-ligase"/>
</dbReference>
<sequence length="935" mass="109701">MFKPVNPNVNFPQMEEEILKYWKKNKIFEKSIESRPEEKKWTFLDGPPFVTGVPHYGSLLSSIPKDVFARFMTMKGYRVRRVWGWDGHGLPTENKVEEKLNIKRKKDIEDKIGIEKFIDECRKYVNEVSEEWEWYVEHIGRWVDFKNAYKTWDKDYMESVMWVFKQMYDKGYVYKGLRVTLYCPHCATPISNFEVAMDADNYKDVEDPTTVYKYKLRNEENTFILAWSTTPWNKIVTPALAVNPKLTYLKVKQEGEFFILAKSRIKMLGNKPYEIISEFEGKDLVGEKFEPHYDYYPAEPGEKMFEIVGGNFVSSEEGTGAVTIAVYGEEDLKVMQEQKIHIEKHLDEEGNIFSNVPKFGGMYYLAANKAVNEDLKKRGLIYSDKREKHSVALCWRCHTRLYYSPIDAWYVNVQGLKTLLKKTNEKVNWFPKHFKYGRFLKSLENAPDWNISRNRYWGSPVPVWECECGQRFVPRSIKELEDESEKKIEDLHKPLIDEITVKCRKCGRNAHRVSEVLDSWIEAGSASFAERHYPFNKKEKLSDFFPPDFIAEYTGQIRAWFYVLHIIGGALYKSNAFKNVVVEGVILGTDGRKMSKNYGNYPDPKKLLLEYGGDALRLYLMGSPVMHGEDILISEEQYRNQLKGLILTLWNIYNFFISYALLDKWTPEKNNKSNNVLDRWILSSLNKVIKKITENLNNYDTVSAISELNKFVEDFSNWYIRRSRSRVGILLESKEDKSSFYKTCYEVLIVFSKILAPIAPFLSEEIYRNLTDRQSVHLEYWPKYNERLVDENLEREMDVARQIVELSLSRRKEAGIKVRQPLKELKIKNSELKIRGGILKVIRDEVNIKNIEMSLGKGKLEVHLDTEITPELKEEGQARDIVRMIQEERKKLGTKLDQKVNVVLPYFPKNFEDYIKKRALVEKVEKGDSFKISLL</sequence>
<evidence type="ECO:0000259" key="11">
    <source>
        <dbReference type="Pfam" id="PF08264"/>
    </source>
</evidence>
<keyword evidence="3" id="KW-0547">Nucleotide-binding</keyword>